<evidence type="ECO:0000313" key="1">
    <source>
        <dbReference type="EMBL" id="CAB4559582.1"/>
    </source>
</evidence>
<dbReference type="EMBL" id="CAEZSZ010000107">
    <property type="protein sequence ID" value="CAB4559582.1"/>
    <property type="molecule type" value="Genomic_DNA"/>
</dbReference>
<reference evidence="1" key="1">
    <citation type="submission" date="2020-05" db="EMBL/GenBank/DDBJ databases">
        <authorList>
            <person name="Chiriac C."/>
            <person name="Salcher M."/>
            <person name="Ghai R."/>
            <person name="Kavagutti S V."/>
        </authorList>
    </citation>
    <scope>NUCLEOTIDE SEQUENCE</scope>
</reference>
<organism evidence="1">
    <name type="scientific">freshwater metagenome</name>
    <dbReference type="NCBI Taxonomy" id="449393"/>
    <lineage>
        <taxon>unclassified sequences</taxon>
        <taxon>metagenomes</taxon>
        <taxon>ecological metagenomes</taxon>
    </lineage>
</organism>
<dbReference type="AlphaFoldDB" id="A0A6J6D700"/>
<gene>
    <name evidence="1" type="ORF">UFOPK1561_00814</name>
</gene>
<accession>A0A6J6D700</accession>
<sequence>MRALQSHLAAGLGLRIWSRVPQDLKLQDRQVFQSRLQFLARQLNPLVHQELAEQIRRHQFSKRWKHLLDRGCACLAQWQCHQMPRHVFRAFRGQFQNQSFIPKPLLAGSVVWCFDSHLNVVRVRFLEPSGCDAHKLATLLKLWNCLAANIAH</sequence>
<proteinExistence type="predicted"/>
<name>A0A6J6D700_9ZZZZ</name>
<protein>
    <submittedName>
        <fullName evidence="1">Unannotated protein</fullName>
    </submittedName>
</protein>